<sequence>MIPAVTSTTAASTSTAAARHAPADDSVAAVAVSTPVTATPTTAAPASSTNDEAATVTISEQAATQEAAAQTVKPDWTFQAADGNKDGKVTVFEQQVYDFRHYPSSLEKAKAYNETGEEPKPDAGLTA</sequence>
<evidence type="ECO:0008006" key="4">
    <source>
        <dbReference type="Google" id="ProtNLM"/>
    </source>
</evidence>
<proteinExistence type="predicted"/>
<evidence type="ECO:0000256" key="1">
    <source>
        <dbReference type="SAM" id="MobiDB-lite"/>
    </source>
</evidence>
<dbReference type="RefSeq" id="WP_320423928.1">
    <property type="nucleotide sequence ID" value="NZ_JAXCLA010000005.1"/>
</dbReference>
<protein>
    <recommendedName>
        <fullName evidence="4">EF-hand domain-containing protein</fullName>
    </recommendedName>
</protein>
<name>A0ABU5DJY7_9BURK</name>
<dbReference type="EMBL" id="JAXCLA010000005">
    <property type="protein sequence ID" value="MDY0746025.1"/>
    <property type="molecule type" value="Genomic_DNA"/>
</dbReference>
<reference evidence="2 3" key="1">
    <citation type="submission" date="2023-11" db="EMBL/GenBank/DDBJ databases">
        <title>Paucibacter sp. nov., isolated from fresh soil in Korea.</title>
        <authorList>
            <person name="Le N.T.T."/>
        </authorList>
    </citation>
    <scope>NUCLEOTIDE SEQUENCE [LARGE SCALE GENOMIC DNA]</scope>
    <source>
        <strain evidence="2 3">R3-3</strain>
    </source>
</reference>
<evidence type="ECO:0000313" key="2">
    <source>
        <dbReference type="EMBL" id="MDY0746025.1"/>
    </source>
</evidence>
<dbReference type="Proteomes" id="UP001285263">
    <property type="component" value="Unassembled WGS sequence"/>
</dbReference>
<feature type="region of interest" description="Disordered" evidence="1">
    <location>
        <begin position="1"/>
        <end position="25"/>
    </location>
</feature>
<evidence type="ECO:0000313" key="3">
    <source>
        <dbReference type="Proteomes" id="UP001285263"/>
    </source>
</evidence>
<gene>
    <name evidence="2" type="ORF">SNE35_16000</name>
</gene>
<keyword evidence="3" id="KW-1185">Reference proteome</keyword>
<organism evidence="2 3">
    <name type="scientific">Roseateles agri</name>
    <dbReference type="NCBI Taxonomy" id="3098619"/>
    <lineage>
        <taxon>Bacteria</taxon>
        <taxon>Pseudomonadati</taxon>
        <taxon>Pseudomonadota</taxon>
        <taxon>Betaproteobacteria</taxon>
        <taxon>Burkholderiales</taxon>
        <taxon>Sphaerotilaceae</taxon>
        <taxon>Roseateles</taxon>
    </lineage>
</organism>
<comment type="caution">
    <text evidence="2">The sequence shown here is derived from an EMBL/GenBank/DDBJ whole genome shotgun (WGS) entry which is preliminary data.</text>
</comment>
<accession>A0ABU5DJY7</accession>